<dbReference type="GO" id="GO:0003677">
    <property type="term" value="F:DNA binding"/>
    <property type="evidence" value="ECO:0007669"/>
    <property type="project" value="UniProtKB-KW"/>
</dbReference>
<name>A0A4R6FZM3_9BURK</name>
<keyword evidence="4" id="KW-0233">DNA recombination</keyword>
<evidence type="ECO:0000259" key="5">
    <source>
        <dbReference type="Pfam" id="PF01526"/>
    </source>
</evidence>
<keyword evidence="3" id="KW-0238">DNA-binding</keyword>
<feature type="domain" description="Tn3 transposase DDE" evidence="5">
    <location>
        <begin position="583"/>
        <end position="969"/>
    </location>
</feature>
<evidence type="ECO:0000313" key="7">
    <source>
        <dbReference type="EMBL" id="TDN87476.1"/>
    </source>
</evidence>
<evidence type="ECO:0000256" key="2">
    <source>
        <dbReference type="ARBA" id="ARBA00022578"/>
    </source>
</evidence>
<evidence type="ECO:0000256" key="1">
    <source>
        <dbReference type="ARBA" id="ARBA00009402"/>
    </source>
</evidence>
<sequence length="987" mass="113903">MSSIHETAYPRFKPELTQRELEDIYTPGEEELKFSRRYARNIPARLFIIVLLKTVQRLGYFAMLAEVPSPIVSFLAKCIGARSVTQKELQELEKSNTRQRFIENIRAYVNIKPITKETNHAILIAATQAAQTKQELADIINVVIEELIRQRYELPAFSSLNRTAQRVRNQVNENYFRTLSDPLPAEVITQFNAMLDVLPTHLTSGWQLVKQEPKKPTNTEVRQYLDHVKWLKTWSTQLPPVDHIPIVKYGQYVNEARALDAADLKAVQPNKRYALMVVLFHAQLSKSLDDAVDMFIRKLRKIHSSAEEQLQRYYLEHQKRAEKLVSQLRDVLEAFQDGETDQERGAKIAAAMHDEPELLLAECEEHMAYAGNNYLPFMLVPYQTQRPLLLNCLGLLDLESTTADLSLINAIRFVLKHRQSHKEHLSIVEDNINLKWIPEKWRKLVTGQRSGAVSEVNRKYFELCVLTEAMQELQSGDLYVANSDQYSDYREQLVDWEIYQAQVAEYGAMLNFPTEPKEFVANLKTWLSDMANKVDNAFPDNDHVDLEGTEIIIRKHTKDAKPAALEQIDKHLTARLPEKNILDILVESEGWLDLHKLFGPLSGFEAKIDDPRKRFVTTLFCYGCNLGPTQTARSVKGISRKQVSWLNLHHMTEERLEKAIVQVINAYNKFLLPKYWGTGKTASADGTKWNMYEQNLLSEYHIRYGGYGGIGYYHVSDMYIALFSHFIPCGVYEAIYILDGLIKNESDIQPDTLHGDTHAQSAPVFGLAYLLGINLMPRIRNLKKLMFFRPEKTTRYKHINSLFTENINWDIIETHLPDMLRIVLSIKAGKITPSTILRRLGTASRKNKLYFAFRELGRVVRTEFLLKYIGDIELRKTIQAATNKSEEFNQFIKWLFFGNQGVISENVRHEQRKVVKYNQLVANLAILHNVEAMTGVLKEMQEEGLPISEEILAGLAPYRTEHINRYGDYTLDLERKVPPMNYKTRIL</sequence>
<dbReference type="NCBIfam" id="NF033527">
    <property type="entry name" value="transpos_Tn3"/>
    <property type="match status" value="1"/>
</dbReference>
<evidence type="ECO:0000313" key="8">
    <source>
        <dbReference type="Proteomes" id="UP000294737"/>
    </source>
</evidence>
<keyword evidence="2" id="KW-0815">Transposition</keyword>
<comment type="caution">
    <text evidence="7">The sequence shown here is derived from an EMBL/GenBank/DDBJ whole genome shotgun (WGS) entry which is preliminary data.</text>
</comment>
<dbReference type="InterPro" id="IPR047653">
    <property type="entry name" value="Tn3-like_transpos"/>
</dbReference>
<dbReference type="GO" id="GO:0004803">
    <property type="term" value="F:transposase activity"/>
    <property type="evidence" value="ECO:0007669"/>
    <property type="project" value="InterPro"/>
</dbReference>
<proteinExistence type="inferred from homology"/>
<reference evidence="7 8" key="1">
    <citation type="submission" date="2019-03" db="EMBL/GenBank/DDBJ databases">
        <title>Genomic Encyclopedia of Type Strains, Phase IV (KMG-IV): sequencing the most valuable type-strain genomes for metagenomic binning, comparative biology and taxonomic classification.</title>
        <authorList>
            <person name="Goeker M."/>
        </authorList>
    </citation>
    <scope>NUCLEOTIDE SEQUENCE [LARGE SCALE GENOMIC DNA]</scope>
    <source>
        <strain evidence="7 8">DSM 18555</strain>
    </source>
</reference>
<dbReference type="AlphaFoldDB" id="A0A4R6FZM3"/>
<dbReference type="Proteomes" id="UP000294737">
    <property type="component" value="Unassembled WGS sequence"/>
</dbReference>
<evidence type="ECO:0000256" key="4">
    <source>
        <dbReference type="ARBA" id="ARBA00023172"/>
    </source>
</evidence>
<accession>A0A4R6FZM3</accession>
<feature type="domain" description="DUF4158" evidence="6">
    <location>
        <begin position="2"/>
        <end position="166"/>
    </location>
</feature>
<gene>
    <name evidence="7" type="ORF">EV677_2997</name>
</gene>
<keyword evidence="8" id="KW-1185">Reference proteome</keyword>
<evidence type="ECO:0000259" key="6">
    <source>
        <dbReference type="Pfam" id="PF13700"/>
    </source>
</evidence>
<organism evidence="7 8">
    <name type="scientific">Herminiimonas fonticola</name>
    <dbReference type="NCBI Taxonomy" id="303380"/>
    <lineage>
        <taxon>Bacteria</taxon>
        <taxon>Pseudomonadati</taxon>
        <taxon>Pseudomonadota</taxon>
        <taxon>Betaproteobacteria</taxon>
        <taxon>Burkholderiales</taxon>
        <taxon>Oxalobacteraceae</taxon>
        <taxon>Herminiimonas</taxon>
    </lineage>
</organism>
<dbReference type="InterPro" id="IPR002513">
    <property type="entry name" value="Tn3_Tnp_DDE_dom"/>
</dbReference>
<dbReference type="OrthoDB" id="5292689at2"/>
<dbReference type="GO" id="GO:0006313">
    <property type="term" value="P:DNA transposition"/>
    <property type="evidence" value="ECO:0007669"/>
    <property type="project" value="InterPro"/>
</dbReference>
<evidence type="ECO:0000256" key="3">
    <source>
        <dbReference type="ARBA" id="ARBA00023125"/>
    </source>
</evidence>
<dbReference type="RefSeq" id="WP_112992672.1">
    <property type="nucleotide sequence ID" value="NZ_PTLZ01000003.1"/>
</dbReference>
<dbReference type="Pfam" id="PF13700">
    <property type="entry name" value="DUF4158"/>
    <property type="match status" value="1"/>
</dbReference>
<comment type="similarity">
    <text evidence="1">Belongs to the transposase 7 family.</text>
</comment>
<dbReference type="EMBL" id="SNWF01000010">
    <property type="protein sequence ID" value="TDN87476.1"/>
    <property type="molecule type" value="Genomic_DNA"/>
</dbReference>
<protein>
    <submittedName>
        <fullName evidence="7">TnpA family transposase</fullName>
    </submittedName>
</protein>
<dbReference type="Pfam" id="PF01526">
    <property type="entry name" value="DDE_Tnp_Tn3"/>
    <property type="match status" value="1"/>
</dbReference>
<dbReference type="InterPro" id="IPR025296">
    <property type="entry name" value="DUF4158"/>
</dbReference>